<evidence type="ECO:0000313" key="9">
    <source>
        <dbReference type="EMBL" id="KAG2178952.1"/>
    </source>
</evidence>
<dbReference type="AlphaFoldDB" id="A0A8H7PRJ0"/>
<evidence type="ECO:0000256" key="2">
    <source>
        <dbReference type="ARBA" id="ARBA00022692"/>
    </source>
</evidence>
<reference evidence="9" key="1">
    <citation type="submission" date="2020-12" db="EMBL/GenBank/DDBJ databases">
        <title>Metabolic potential, ecology and presence of endohyphal bacteria is reflected in genomic diversity of Mucoromycotina.</title>
        <authorList>
            <person name="Muszewska A."/>
            <person name="Okrasinska A."/>
            <person name="Steczkiewicz K."/>
            <person name="Drgas O."/>
            <person name="Orlowska M."/>
            <person name="Perlinska-Lenart U."/>
            <person name="Aleksandrzak-Piekarczyk T."/>
            <person name="Szatraj K."/>
            <person name="Zielenkiewicz U."/>
            <person name="Pilsyk S."/>
            <person name="Malc E."/>
            <person name="Mieczkowski P."/>
            <person name="Kruszewska J.S."/>
            <person name="Biernat P."/>
            <person name="Pawlowska J."/>
        </authorList>
    </citation>
    <scope>NUCLEOTIDE SEQUENCE</scope>
    <source>
        <strain evidence="9">WA0000067209</strain>
    </source>
</reference>
<accession>A0A8H7PRJ0</accession>
<gene>
    <name evidence="9" type="ORF">INT43_001799</name>
</gene>
<dbReference type="GO" id="GO:0005789">
    <property type="term" value="C:endoplasmic reticulum membrane"/>
    <property type="evidence" value="ECO:0007669"/>
    <property type="project" value="UniProtKB-SubCell"/>
</dbReference>
<keyword evidence="2 6" id="KW-0812">Transmembrane</keyword>
<feature type="region of interest" description="Disordered" evidence="7">
    <location>
        <begin position="1"/>
        <end position="104"/>
    </location>
</feature>
<feature type="transmembrane region" description="Helical" evidence="6">
    <location>
        <begin position="150"/>
        <end position="169"/>
    </location>
</feature>
<sequence>MDEQQTFTHPDLHPNPSAVSQSFPEPKDTQPSSETTVPDMSTTKEPALSTAVPSQPTLGTNGSAGSTGLSEKMELPPVVPQTEPSLSSQIQKDLQPAEPPVSFEQDPTQYVQARFWNLVMWHNPPKTAIYLIGSLLGLIITQHYSLLQIFAAFATLTIGINWVFVNAHVQGQKLFASNTAEINNATANPHRNRLQNPSQPLSRTRVTRLSNTLVDAAEVIANEGAKIVLIDDNKRSLKYLCGFYVLWTVAKYLPSRWIVGLSLGLVFTLPKLYYRNQDLVDARVNQATVLLNEKAQMARDLAQKHANDAYQQISTRVSGAANTPKKTQ</sequence>
<dbReference type="InterPro" id="IPR003388">
    <property type="entry name" value="Reticulon"/>
</dbReference>
<feature type="domain" description="Reticulon" evidence="8">
    <location>
        <begin position="115"/>
        <end position="328"/>
    </location>
</feature>
<dbReference type="Pfam" id="PF02453">
    <property type="entry name" value="Reticulon"/>
    <property type="match status" value="1"/>
</dbReference>
<feature type="compositionally biased region" description="Polar residues" evidence="7">
    <location>
        <begin position="51"/>
        <end position="69"/>
    </location>
</feature>
<dbReference type="Proteomes" id="UP000654370">
    <property type="component" value="Unassembled WGS sequence"/>
</dbReference>
<evidence type="ECO:0000256" key="3">
    <source>
        <dbReference type="ARBA" id="ARBA00022824"/>
    </source>
</evidence>
<evidence type="ECO:0000256" key="5">
    <source>
        <dbReference type="ARBA" id="ARBA00023136"/>
    </source>
</evidence>
<keyword evidence="3 6" id="KW-0256">Endoplasmic reticulum</keyword>
<evidence type="ECO:0000256" key="6">
    <source>
        <dbReference type="RuleBase" id="RU363132"/>
    </source>
</evidence>
<protein>
    <recommendedName>
        <fullName evidence="6">Reticulon-like protein</fullName>
    </recommendedName>
</protein>
<evidence type="ECO:0000256" key="4">
    <source>
        <dbReference type="ARBA" id="ARBA00022989"/>
    </source>
</evidence>
<evidence type="ECO:0000256" key="1">
    <source>
        <dbReference type="ARBA" id="ARBA00004477"/>
    </source>
</evidence>
<dbReference type="PROSITE" id="PS50845">
    <property type="entry name" value="RETICULON"/>
    <property type="match status" value="1"/>
</dbReference>
<comment type="subcellular location">
    <subcellularLocation>
        <location evidence="1 6">Endoplasmic reticulum membrane</location>
        <topology evidence="1 6">Multi-pass membrane protein</topology>
    </subcellularLocation>
</comment>
<proteinExistence type="predicted"/>
<keyword evidence="4 6" id="KW-1133">Transmembrane helix</keyword>
<name>A0A8H7PRJ0_MORIS</name>
<organism evidence="9 10">
    <name type="scientific">Mortierella isabellina</name>
    <name type="common">Filamentous fungus</name>
    <name type="synonym">Umbelopsis isabellina</name>
    <dbReference type="NCBI Taxonomy" id="91625"/>
    <lineage>
        <taxon>Eukaryota</taxon>
        <taxon>Fungi</taxon>
        <taxon>Fungi incertae sedis</taxon>
        <taxon>Mucoromycota</taxon>
        <taxon>Mucoromycotina</taxon>
        <taxon>Umbelopsidomycetes</taxon>
        <taxon>Umbelopsidales</taxon>
        <taxon>Umbelopsidaceae</taxon>
        <taxon>Umbelopsis</taxon>
    </lineage>
</organism>
<feature type="compositionally biased region" description="Polar residues" evidence="7">
    <location>
        <begin position="17"/>
        <end position="44"/>
    </location>
</feature>
<keyword evidence="5 6" id="KW-0472">Membrane</keyword>
<comment type="caution">
    <text evidence="9">The sequence shown here is derived from an EMBL/GenBank/DDBJ whole genome shotgun (WGS) entry which is preliminary data.</text>
</comment>
<evidence type="ECO:0000313" key="10">
    <source>
        <dbReference type="Proteomes" id="UP000654370"/>
    </source>
</evidence>
<dbReference type="EMBL" id="JAEPQZ010000007">
    <property type="protein sequence ID" value="KAG2178952.1"/>
    <property type="molecule type" value="Genomic_DNA"/>
</dbReference>
<evidence type="ECO:0000256" key="7">
    <source>
        <dbReference type="SAM" id="MobiDB-lite"/>
    </source>
</evidence>
<dbReference type="OrthoDB" id="567788at2759"/>
<feature type="transmembrane region" description="Helical" evidence="6">
    <location>
        <begin position="127"/>
        <end position="144"/>
    </location>
</feature>
<feature type="compositionally biased region" description="Polar residues" evidence="7">
    <location>
        <begin position="82"/>
        <end position="92"/>
    </location>
</feature>
<evidence type="ECO:0000259" key="8">
    <source>
        <dbReference type="PROSITE" id="PS50845"/>
    </source>
</evidence>
<keyword evidence="10" id="KW-1185">Reference proteome</keyword>